<proteinExistence type="predicted"/>
<keyword evidence="3" id="KW-1133">Transmembrane helix</keyword>
<evidence type="ECO:0000256" key="3">
    <source>
        <dbReference type="SAM" id="Phobius"/>
    </source>
</evidence>
<dbReference type="CDD" id="cd00130">
    <property type="entry name" value="PAS"/>
    <property type="match status" value="1"/>
</dbReference>
<dbReference type="Gene3D" id="3.30.565.10">
    <property type="entry name" value="Histidine kinase-like ATPase, C-terminal domain"/>
    <property type="match status" value="1"/>
</dbReference>
<dbReference type="InterPro" id="IPR000014">
    <property type="entry name" value="PAS"/>
</dbReference>
<dbReference type="Proteomes" id="UP000091979">
    <property type="component" value="Unassembled WGS sequence"/>
</dbReference>
<dbReference type="PANTHER" id="PTHR45339">
    <property type="entry name" value="HYBRID SIGNAL TRANSDUCTION HISTIDINE KINASE J"/>
    <property type="match status" value="1"/>
</dbReference>
<dbReference type="PROSITE" id="PS50112">
    <property type="entry name" value="PAS"/>
    <property type="match status" value="1"/>
</dbReference>
<name>A0A1B7X946_9BACT</name>
<dbReference type="PATRIC" id="fig|1560234.3.peg.2470"/>
<protein>
    <recommendedName>
        <fullName evidence="4">PAS domain-containing protein</fullName>
    </recommendedName>
</protein>
<dbReference type="Pfam" id="PF00989">
    <property type="entry name" value="PAS"/>
    <property type="match status" value="1"/>
</dbReference>
<dbReference type="EMBL" id="JXMS01000039">
    <property type="protein sequence ID" value="OBQ45820.1"/>
    <property type="molecule type" value="Genomic_DNA"/>
</dbReference>
<keyword evidence="2" id="KW-0902">Two-component regulatory system</keyword>
<dbReference type="AlphaFoldDB" id="A0A1B7X946"/>
<dbReference type="PANTHER" id="PTHR45339:SF1">
    <property type="entry name" value="HYBRID SIGNAL TRANSDUCTION HISTIDINE KINASE J"/>
    <property type="match status" value="1"/>
</dbReference>
<evidence type="ECO:0000256" key="1">
    <source>
        <dbReference type="ARBA" id="ARBA00022553"/>
    </source>
</evidence>
<dbReference type="InterPro" id="IPR035965">
    <property type="entry name" value="PAS-like_dom_sf"/>
</dbReference>
<keyword evidence="3" id="KW-0472">Membrane</keyword>
<feature type="transmembrane region" description="Helical" evidence="3">
    <location>
        <begin position="268"/>
        <end position="290"/>
    </location>
</feature>
<dbReference type="GO" id="GO:0006355">
    <property type="term" value="P:regulation of DNA-templated transcription"/>
    <property type="evidence" value="ECO:0007669"/>
    <property type="project" value="InterPro"/>
</dbReference>
<feature type="transmembrane region" description="Helical" evidence="3">
    <location>
        <begin position="20"/>
        <end position="45"/>
    </location>
</feature>
<reference evidence="5 6" key="1">
    <citation type="submission" date="2015-01" db="EMBL/GenBank/DDBJ databases">
        <title>Desulfovibrio sp. JC271 draft genome sequence.</title>
        <authorList>
            <person name="Shivani Y."/>
            <person name="Subhash Y."/>
            <person name="Sasikala C."/>
            <person name="Ramana C.V."/>
        </authorList>
    </citation>
    <scope>NUCLEOTIDE SEQUENCE [LARGE SCALE GENOMIC DNA]</scope>
    <source>
        <strain evidence="5 6">JC271</strain>
    </source>
</reference>
<organism evidence="5 6">
    <name type="scientific">Halodesulfovibrio spirochaetisodalis</name>
    <dbReference type="NCBI Taxonomy" id="1560234"/>
    <lineage>
        <taxon>Bacteria</taxon>
        <taxon>Pseudomonadati</taxon>
        <taxon>Thermodesulfobacteriota</taxon>
        <taxon>Desulfovibrionia</taxon>
        <taxon>Desulfovibrionales</taxon>
        <taxon>Desulfovibrionaceae</taxon>
        <taxon>Halodesulfovibrio</taxon>
    </lineage>
</organism>
<dbReference type="Gene3D" id="3.30.450.20">
    <property type="entry name" value="PAS domain"/>
    <property type="match status" value="1"/>
</dbReference>
<keyword evidence="1" id="KW-0597">Phosphoprotein</keyword>
<sequence length="982" mass="112019">MQYPFQKVTNHFFKKKRPIYCWLSAVIALVLIVFSTIFICTSYYMQASYYYQDFIKKGIEESKLLSMHLNNEIEERQIIVQYLSQDNNLLSALAMDDEQRILKWISSIRKFDNQQVYFVQSVKSNKIFSFGQTTTDVKAVLRHSLASPSFSIYRGTSGQYLICVTHALRVEGAIVGILGNIFSFNSFTKSVDFDTDSYSILIQENNNFTDMLTGTRITDSITLLQNAMQTMPLSCLFKDKHIVIPIGMNRLYLHAYTCLLSPNLTDSFLTWIMICLPSCIIAFWFALAIAKRGTRSLLGLTQFTGNSKKDRQHMVELVESTSIQEIQSGAKHVINFCDSLIQSEEYKRHTALFEACTTAFIICDLEGVILEWNDELTTLLGGSKKNLFGLSVKEIFASVDQLRVITGMAHVRQSINNTMETNSVFQARLRLNSVRKRSQHVETVIKHLRYAEHSTLVFMLTNITKHVLTEQGLQRAKNSAERMTKERHHFYMGLTQEIEPLAEALSQSLILLSETQPSTTQQRHMENLQFHNELLSELISNIRDFAMLETGNMFFERTTFELETLLKQVHASTHSRAIQMQSDICIYLDPAVPQEAWFDFSKSLRILSNLVNIAAKRVHGGTVTLTVTAGEVLNGRVKVLFEACGQKTSHEDNPDMLESGTLPQPEYYGEKGQQLTLAIIERMIKMFSIDLVQHVTTSEAHVFALEVGLSPRQPLREDLHTILEGRSILLTYCQHNTINFIGKALSRLGATCTFCPLEEGYCAKVIEGQDKYDAIISCDCAFEVVSEEEINKYCEMLTATLYTVTHSYWEPTYMHPKIEALRKPVMVNELLARLCKKLLPTVEHYTVADEAYSPDMVLIIAPKSPNSTQLQRHLHQQGYVTAQVEDVSKGVDARQLYQPEIILLNTGLITLDSFWFMKKLREMEKAEKLKPSRVILFISQEHALHNQYVDPYTLTLEAGIEYNEIIRHMDALKDKKGSNNVA</sequence>
<dbReference type="GO" id="GO:0000160">
    <property type="term" value="P:phosphorelay signal transduction system"/>
    <property type="evidence" value="ECO:0007669"/>
    <property type="project" value="UniProtKB-KW"/>
</dbReference>
<dbReference type="SUPFAM" id="SSF55785">
    <property type="entry name" value="PYP-like sensor domain (PAS domain)"/>
    <property type="match status" value="1"/>
</dbReference>
<evidence type="ECO:0000313" key="5">
    <source>
        <dbReference type="EMBL" id="OBQ45820.1"/>
    </source>
</evidence>
<dbReference type="InterPro" id="IPR036890">
    <property type="entry name" value="HATPase_C_sf"/>
</dbReference>
<keyword evidence="3" id="KW-0812">Transmembrane</keyword>
<gene>
    <name evidence="5" type="ORF">SP90_15865</name>
</gene>
<dbReference type="SMART" id="SM00091">
    <property type="entry name" value="PAS"/>
    <property type="match status" value="1"/>
</dbReference>
<feature type="domain" description="PAS" evidence="4">
    <location>
        <begin position="345"/>
        <end position="422"/>
    </location>
</feature>
<dbReference type="OrthoDB" id="341208at2"/>
<keyword evidence="6" id="KW-1185">Reference proteome</keyword>
<evidence type="ECO:0000313" key="6">
    <source>
        <dbReference type="Proteomes" id="UP000091979"/>
    </source>
</evidence>
<dbReference type="STRING" id="1560234.SP90_15865"/>
<evidence type="ECO:0000259" key="4">
    <source>
        <dbReference type="PROSITE" id="PS50112"/>
    </source>
</evidence>
<accession>A0A1B7X946</accession>
<dbReference type="InterPro" id="IPR013767">
    <property type="entry name" value="PAS_fold"/>
</dbReference>
<comment type="caution">
    <text evidence="5">The sequence shown here is derived from an EMBL/GenBank/DDBJ whole genome shotgun (WGS) entry which is preliminary data.</text>
</comment>
<dbReference type="NCBIfam" id="TIGR00229">
    <property type="entry name" value="sensory_box"/>
    <property type="match status" value="1"/>
</dbReference>
<evidence type="ECO:0000256" key="2">
    <source>
        <dbReference type="ARBA" id="ARBA00023012"/>
    </source>
</evidence>